<gene>
    <name evidence="2" type="ORF">PSON_ATCC_30995.1.T0330365</name>
</gene>
<evidence type="ECO:0000256" key="1">
    <source>
        <dbReference type="SAM" id="MobiDB-lite"/>
    </source>
</evidence>
<keyword evidence="3" id="KW-1185">Reference proteome</keyword>
<protein>
    <submittedName>
        <fullName evidence="2">Uncharacterized protein</fullName>
    </submittedName>
</protein>
<dbReference type="Proteomes" id="UP000692954">
    <property type="component" value="Unassembled WGS sequence"/>
</dbReference>
<comment type="caution">
    <text evidence="2">The sequence shown here is derived from an EMBL/GenBank/DDBJ whole genome shotgun (WGS) entry which is preliminary data.</text>
</comment>
<feature type="region of interest" description="Disordered" evidence="1">
    <location>
        <begin position="35"/>
        <end position="55"/>
    </location>
</feature>
<dbReference type="EMBL" id="CAJJDN010000033">
    <property type="protein sequence ID" value="CAD8075671.1"/>
    <property type="molecule type" value="Genomic_DNA"/>
</dbReference>
<sequence>MIKDNTINNLIDVYNHISRVIENFLKSLINYNENNQKKNQQNQEKDAKQLKQLVS</sequence>
<dbReference type="AlphaFoldDB" id="A0A8S1MC03"/>
<evidence type="ECO:0000313" key="3">
    <source>
        <dbReference type="Proteomes" id="UP000692954"/>
    </source>
</evidence>
<accession>A0A8S1MC03</accession>
<proteinExistence type="predicted"/>
<organism evidence="2 3">
    <name type="scientific">Paramecium sonneborni</name>
    <dbReference type="NCBI Taxonomy" id="65129"/>
    <lineage>
        <taxon>Eukaryota</taxon>
        <taxon>Sar</taxon>
        <taxon>Alveolata</taxon>
        <taxon>Ciliophora</taxon>
        <taxon>Intramacronucleata</taxon>
        <taxon>Oligohymenophorea</taxon>
        <taxon>Peniculida</taxon>
        <taxon>Parameciidae</taxon>
        <taxon>Paramecium</taxon>
    </lineage>
</organism>
<reference evidence="2" key="1">
    <citation type="submission" date="2021-01" db="EMBL/GenBank/DDBJ databases">
        <authorList>
            <consortium name="Genoscope - CEA"/>
            <person name="William W."/>
        </authorList>
    </citation>
    <scope>NUCLEOTIDE SEQUENCE</scope>
</reference>
<name>A0A8S1MC03_9CILI</name>
<evidence type="ECO:0000313" key="2">
    <source>
        <dbReference type="EMBL" id="CAD8075671.1"/>
    </source>
</evidence>